<dbReference type="GO" id="GO:0006508">
    <property type="term" value="P:proteolysis"/>
    <property type="evidence" value="ECO:0007669"/>
    <property type="project" value="TreeGrafter"/>
</dbReference>
<reference evidence="1 2" key="1">
    <citation type="submission" date="2019-12" db="EMBL/GenBank/DDBJ databases">
        <title>Nitratireductor arenosus sp. nov., Isolated from sea sand, Jeju island, South Korea.</title>
        <authorList>
            <person name="Kim W."/>
        </authorList>
    </citation>
    <scope>NUCLEOTIDE SEQUENCE [LARGE SCALE GENOMIC DNA]</scope>
    <source>
        <strain evidence="1 2">CAU 1489</strain>
    </source>
</reference>
<accession>A0A844QDS4</accession>
<comment type="caution">
    <text evidence="1">The sequence shown here is derived from an EMBL/GenBank/DDBJ whole genome shotgun (WGS) entry which is preliminary data.</text>
</comment>
<dbReference type="PANTHER" id="PTHR48104">
    <property type="entry name" value="METACASPASE-4"/>
    <property type="match status" value="1"/>
</dbReference>
<keyword evidence="2" id="KW-1185">Reference proteome</keyword>
<dbReference type="Gene3D" id="3.40.50.1460">
    <property type="match status" value="1"/>
</dbReference>
<proteinExistence type="predicted"/>
<dbReference type="EMBL" id="WPHG01000001">
    <property type="protein sequence ID" value="MVA96784.1"/>
    <property type="molecule type" value="Genomic_DNA"/>
</dbReference>
<organism evidence="1 2">
    <name type="scientific">Nitratireductor arenosus</name>
    <dbReference type="NCBI Taxonomy" id="2682096"/>
    <lineage>
        <taxon>Bacteria</taxon>
        <taxon>Pseudomonadati</taxon>
        <taxon>Pseudomonadota</taxon>
        <taxon>Alphaproteobacteria</taxon>
        <taxon>Hyphomicrobiales</taxon>
        <taxon>Phyllobacteriaceae</taxon>
        <taxon>Nitratireductor</taxon>
    </lineage>
</organism>
<dbReference type="InterPro" id="IPR050452">
    <property type="entry name" value="Metacaspase"/>
</dbReference>
<evidence type="ECO:0000313" key="1">
    <source>
        <dbReference type="EMBL" id="MVA96784.1"/>
    </source>
</evidence>
<dbReference type="Proteomes" id="UP000463224">
    <property type="component" value="Unassembled WGS sequence"/>
</dbReference>
<name>A0A844QDS4_9HYPH</name>
<evidence type="ECO:0000313" key="2">
    <source>
        <dbReference type="Proteomes" id="UP000463224"/>
    </source>
</evidence>
<dbReference type="GO" id="GO:0004197">
    <property type="term" value="F:cysteine-type endopeptidase activity"/>
    <property type="evidence" value="ECO:0007669"/>
    <property type="project" value="TreeGrafter"/>
</dbReference>
<dbReference type="AlphaFoldDB" id="A0A844QDS4"/>
<dbReference type="PANTHER" id="PTHR48104:SF30">
    <property type="entry name" value="METACASPASE-1"/>
    <property type="match status" value="1"/>
</dbReference>
<dbReference type="RefSeq" id="WP_156711689.1">
    <property type="nucleotide sequence ID" value="NZ_WPHG01000001.1"/>
</dbReference>
<dbReference type="GO" id="GO:0005737">
    <property type="term" value="C:cytoplasm"/>
    <property type="evidence" value="ECO:0007669"/>
    <property type="project" value="TreeGrafter"/>
</dbReference>
<protein>
    <submittedName>
        <fullName evidence="1">Caspase family protein</fullName>
    </submittedName>
</protein>
<sequence>MKRILHRATLLAAGTAALVAVFTAGIGQALARTNYAMVVGVTAYPNLPKRNWLVGPRNDALLVRDFLTTQAHVPFEPQNVFVLADDVKGGREPTLAGILGSLDEIAEKAGPDDFVYLQFSGHGFQQTAADPSTETDGLDEIFLPKDTGRWVDRAKGMPNALVDDEVGKALTKIRAKGAFVWVVFDACHSGTATRAAPGDDVQERKIDPEAVGMPAEILIPADGSRSLSGEAAAAAPMEIDMAPSETAEMGGMVAFFAAQTDETTPEMPLPRGAKGAPKYGLFTHTLFSELGANPNVSYRQLAQGILQHYAAINRSSTTPLFEGDLDAPVFGTELDDFIPQWPIAIGERGVEIPAGRIHGLTEGARLAILDKPGASEEEAIGYLEVSSLDTFKSRLAIAGPDDADEAADTSDMTATAETADETGRALIRTVSEIPENAFARLVETRFDFVLRVARPGLSDEFPEAVASVNALLDDIAGDDTRQMSVELVDPGQPADLRLAVFSEASLPDAAFDASAAPGLWFLPEAGTMTLEDGRRPPSIIMQSGDDDAVGEALAYYLSRIYRATNLARISEGSDYGPDEVTVDFTLQRMASGKEELISATAAPRAVPQDRVRVTATNNTDNLVDLNILYIGSDYSITHMAKERLQPSATYDEVFLEFTDESFGRETMVAIFTEAFDGTQTEDLGFLGQDGLKQTMRGGGASIADAIREMGMGGATRAAKAVGGTQSRKARGSVRFFPVLTVPKG</sequence>
<gene>
    <name evidence="1" type="ORF">GN330_05925</name>
</gene>